<accession>A0ABP9M6A9</accession>
<sequence>MNYILKTHNGNSFIKHYLKMQQGNYEILVGKTISEVQVLLKDYKIEKIQSVGYECTLKRYFFGLIKKRLFLYCTDNTNNRVSDIYVTTY</sequence>
<dbReference type="Proteomes" id="UP001500353">
    <property type="component" value="Unassembled WGS sequence"/>
</dbReference>
<name>A0ABP9M6A9_9FLAO</name>
<keyword evidence="2" id="KW-1185">Reference proteome</keyword>
<reference evidence="2" key="1">
    <citation type="journal article" date="2019" name="Int. J. Syst. Evol. Microbiol.">
        <title>The Global Catalogue of Microorganisms (GCM) 10K type strain sequencing project: providing services to taxonomists for standard genome sequencing and annotation.</title>
        <authorList>
            <consortium name="The Broad Institute Genomics Platform"/>
            <consortium name="The Broad Institute Genome Sequencing Center for Infectious Disease"/>
            <person name="Wu L."/>
            <person name="Ma J."/>
        </authorList>
    </citation>
    <scope>NUCLEOTIDE SEQUENCE [LARGE SCALE GENOMIC DNA]</scope>
    <source>
        <strain evidence="2">JCM 18019</strain>
    </source>
</reference>
<protein>
    <submittedName>
        <fullName evidence="1">Uncharacterized protein</fullName>
    </submittedName>
</protein>
<organism evidence="1 2">
    <name type="scientific">Chryseobacterium ginsengisoli</name>
    <dbReference type="NCBI Taxonomy" id="363853"/>
    <lineage>
        <taxon>Bacteria</taxon>
        <taxon>Pseudomonadati</taxon>
        <taxon>Bacteroidota</taxon>
        <taxon>Flavobacteriia</taxon>
        <taxon>Flavobacteriales</taxon>
        <taxon>Weeksellaceae</taxon>
        <taxon>Chryseobacterium group</taxon>
        <taxon>Chryseobacterium</taxon>
    </lineage>
</organism>
<proteinExistence type="predicted"/>
<comment type="caution">
    <text evidence="1">The sequence shown here is derived from an EMBL/GenBank/DDBJ whole genome shotgun (WGS) entry which is preliminary data.</text>
</comment>
<gene>
    <name evidence="1" type="ORF">GCM10023210_19950</name>
</gene>
<dbReference type="EMBL" id="BAABHX010000003">
    <property type="protein sequence ID" value="GAA5091836.1"/>
    <property type="molecule type" value="Genomic_DNA"/>
</dbReference>
<evidence type="ECO:0000313" key="2">
    <source>
        <dbReference type="Proteomes" id="UP001500353"/>
    </source>
</evidence>
<evidence type="ECO:0000313" key="1">
    <source>
        <dbReference type="EMBL" id="GAA5091836.1"/>
    </source>
</evidence>